<feature type="domain" description="Xylose isomerase-like TIM barrel" evidence="1">
    <location>
        <begin position="57"/>
        <end position="259"/>
    </location>
</feature>
<reference evidence="2 3" key="1">
    <citation type="submission" date="2018-07" db="EMBL/GenBank/DDBJ databases">
        <title>Dyadobacter roseus sp. nov., isolated from rose rhizosphere soil.</title>
        <authorList>
            <person name="Chen L."/>
        </authorList>
    </citation>
    <scope>NUCLEOTIDE SEQUENCE [LARGE SCALE GENOMIC DNA]</scope>
    <source>
        <strain evidence="2 3">RS19</strain>
    </source>
</reference>
<accession>A0A3D8YCU2</accession>
<dbReference type="Pfam" id="PF01261">
    <property type="entry name" value="AP_endonuc_2"/>
    <property type="match status" value="1"/>
</dbReference>
<proteinExistence type="predicted"/>
<evidence type="ECO:0000313" key="2">
    <source>
        <dbReference type="EMBL" id="REA61646.1"/>
    </source>
</evidence>
<organism evidence="2 3">
    <name type="scientific">Dyadobacter luteus</name>
    <dbReference type="NCBI Taxonomy" id="2259619"/>
    <lineage>
        <taxon>Bacteria</taxon>
        <taxon>Pseudomonadati</taxon>
        <taxon>Bacteroidota</taxon>
        <taxon>Cytophagia</taxon>
        <taxon>Cytophagales</taxon>
        <taxon>Spirosomataceae</taxon>
        <taxon>Dyadobacter</taxon>
    </lineage>
</organism>
<dbReference type="Gene3D" id="3.20.20.150">
    <property type="entry name" value="Divalent-metal-dependent TIM barrel enzymes"/>
    <property type="match status" value="1"/>
</dbReference>
<sequence>MNVDEKISRKSFIKASAFALVTPMLSRFDFEVQKTSNVGLQLYTLRDAISKDLEGTLQKVAAIGYKEVELFGYSEGKFFGKTAKELKALLAKYKLNPVSGHYGAGVQNSGYQGSLSNGWEKAVDDAAELGHKYVVCAYLTPGERKSIEDYKKYVDLFNKAGEVAKKAGLQFAYHNHDFEFQKLNDELPYDYIAGKTDPALVKLELDLYWVAKAGLDPVDLFKQYPGRFPMWHVKDMDKGDQSFAEVGTGSIDFKRIFAQRKLAGLTNFFVEQDVSKRPVFDAIATSFKNVKALKV</sequence>
<dbReference type="InterPro" id="IPR050312">
    <property type="entry name" value="IolE/XylAMocC-like"/>
</dbReference>
<keyword evidence="3" id="KW-1185">Reference proteome</keyword>
<dbReference type="Proteomes" id="UP000256373">
    <property type="component" value="Unassembled WGS sequence"/>
</dbReference>
<dbReference type="EMBL" id="QNUL01000007">
    <property type="protein sequence ID" value="REA61646.1"/>
    <property type="molecule type" value="Genomic_DNA"/>
</dbReference>
<dbReference type="PANTHER" id="PTHR12110">
    <property type="entry name" value="HYDROXYPYRUVATE ISOMERASE"/>
    <property type="match status" value="1"/>
</dbReference>
<dbReference type="AlphaFoldDB" id="A0A3D8YCU2"/>
<dbReference type="SUPFAM" id="SSF51658">
    <property type="entry name" value="Xylose isomerase-like"/>
    <property type="match status" value="1"/>
</dbReference>
<dbReference type="GO" id="GO:0016853">
    <property type="term" value="F:isomerase activity"/>
    <property type="evidence" value="ECO:0007669"/>
    <property type="project" value="UniProtKB-KW"/>
</dbReference>
<dbReference type="OrthoDB" id="9798407at2"/>
<dbReference type="PANTHER" id="PTHR12110:SF41">
    <property type="entry name" value="INOSOSE DEHYDRATASE"/>
    <property type="match status" value="1"/>
</dbReference>
<comment type="caution">
    <text evidence="2">The sequence shown here is derived from an EMBL/GenBank/DDBJ whole genome shotgun (WGS) entry which is preliminary data.</text>
</comment>
<name>A0A3D8YCU2_9BACT</name>
<evidence type="ECO:0000259" key="1">
    <source>
        <dbReference type="Pfam" id="PF01261"/>
    </source>
</evidence>
<gene>
    <name evidence="2" type="ORF">DSL64_11835</name>
</gene>
<dbReference type="InterPro" id="IPR036237">
    <property type="entry name" value="Xyl_isomerase-like_sf"/>
</dbReference>
<dbReference type="InterPro" id="IPR013022">
    <property type="entry name" value="Xyl_isomerase-like_TIM-brl"/>
</dbReference>
<dbReference type="RefSeq" id="WP_115831099.1">
    <property type="nucleotide sequence ID" value="NZ_QNUL01000007.1"/>
</dbReference>
<keyword evidence="2" id="KW-0413">Isomerase</keyword>
<protein>
    <submittedName>
        <fullName evidence="2">Sugar phosphate isomerase/epimerase</fullName>
    </submittedName>
</protein>
<evidence type="ECO:0000313" key="3">
    <source>
        <dbReference type="Proteomes" id="UP000256373"/>
    </source>
</evidence>